<dbReference type="OrthoDB" id="3576300at2"/>
<gene>
    <name evidence="2" type="ORF">EV383_3174</name>
</gene>
<accession>A0A4Q7UWF3</accession>
<comment type="caution">
    <text evidence="2">The sequence shown here is derived from an EMBL/GenBank/DDBJ whole genome shotgun (WGS) entry which is preliminary data.</text>
</comment>
<evidence type="ECO:0000313" key="2">
    <source>
        <dbReference type="EMBL" id="RZT86282.1"/>
    </source>
</evidence>
<sequence>MRKPLIQVVVGLDTLTGTSQRPAELLGHGPIDADTARTLAADALWKRLTTDPLSGTLLDHGRTTYRPPTPLADHVTGRDQYCRFPTCTRRVLELDHHERFHGPDNGHTSDTNLNGYCRTHHLLKEHQDWHVLAHPDGRLTWITPTGARHVSEPYDYRPFTDPLPDLDAPQEIPSADVETGDGPDTTEDDDPPPF</sequence>
<feature type="region of interest" description="Disordered" evidence="1">
    <location>
        <begin position="152"/>
        <end position="194"/>
    </location>
</feature>
<evidence type="ECO:0008006" key="4">
    <source>
        <dbReference type="Google" id="ProtNLM"/>
    </source>
</evidence>
<evidence type="ECO:0000313" key="3">
    <source>
        <dbReference type="Proteomes" id="UP000291591"/>
    </source>
</evidence>
<protein>
    <recommendedName>
        <fullName evidence="4">HNH nuclease domain-containing protein</fullName>
    </recommendedName>
</protein>
<organism evidence="2 3">
    <name type="scientific">Pseudonocardia sediminis</name>
    <dbReference type="NCBI Taxonomy" id="1397368"/>
    <lineage>
        <taxon>Bacteria</taxon>
        <taxon>Bacillati</taxon>
        <taxon>Actinomycetota</taxon>
        <taxon>Actinomycetes</taxon>
        <taxon>Pseudonocardiales</taxon>
        <taxon>Pseudonocardiaceae</taxon>
        <taxon>Pseudonocardia</taxon>
    </lineage>
</organism>
<name>A0A4Q7UWF3_PSEST</name>
<dbReference type="EMBL" id="SHKL01000001">
    <property type="protein sequence ID" value="RZT86282.1"/>
    <property type="molecule type" value="Genomic_DNA"/>
</dbReference>
<dbReference type="AlphaFoldDB" id="A0A4Q7UWF3"/>
<reference evidence="2 3" key="1">
    <citation type="submission" date="2019-02" db="EMBL/GenBank/DDBJ databases">
        <title>Sequencing the genomes of 1000 actinobacteria strains.</title>
        <authorList>
            <person name="Klenk H.-P."/>
        </authorList>
    </citation>
    <scope>NUCLEOTIDE SEQUENCE [LARGE SCALE GENOMIC DNA]</scope>
    <source>
        <strain evidence="2 3">DSM 45779</strain>
    </source>
</reference>
<feature type="compositionally biased region" description="Acidic residues" evidence="1">
    <location>
        <begin position="178"/>
        <end position="194"/>
    </location>
</feature>
<keyword evidence="3" id="KW-1185">Reference proteome</keyword>
<evidence type="ECO:0000256" key="1">
    <source>
        <dbReference type="SAM" id="MobiDB-lite"/>
    </source>
</evidence>
<proteinExistence type="predicted"/>
<dbReference type="Proteomes" id="UP000291591">
    <property type="component" value="Unassembled WGS sequence"/>
</dbReference>
<dbReference type="RefSeq" id="WP_130290604.1">
    <property type="nucleotide sequence ID" value="NZ_SHKL01000001.1"/>
</dbReference>